<organism evidence="1 2">
    <name type="scientific">Pedobacter cryoconitis</name>
    <dbReference type="NCBI Taxonomy" id="188932"/>
    <lineage>
        <taxon>Bacteria</taxon>
        <taxon>Pseudomonadati</taxon>
        <taxon>Bacteroidota</taxon>
        <taxon>Sphingobacteriia</taxon>
        <taxon>Sphingobacteriales</taxon>
        <taxon>Sphingobacteriaceae</taxon>
        <taxon>Pedobacter</taxon>
    </lineage>
</organism>
<dbReference type="Pfam" id="PF07377">
    <property type="entry name" value="DUF1493"/>
    <property type="match status" value="1"/>
</dbReference>
<reference evidence="1 2" key="1">
    <citation type="submission" date="2016-03" db="EMBL/GenBank/DDBJ databases">
        <title>Complete genome sequence of Pedobacter cryoconitis PAMC 27485.</title>
        <authorList>
            <person name="Lee J."/>
            <person name="Kim O.-S."/>
        </authorList>
    </citation>
    <scope>NUCLEOTIDE SEQUENCE [LARGE SCALE GENOMIC DNA]</scope>
    <source>
        <strain evidence="1 2">PAMC 27485</strain>
    </source>
</reference>
<evidence type="ECO:0000313" key="1">
    <source>
        <dbReference type="EMBL" id="AMQ00075.1"/>
    </source>
</evidence>
<dbReference type="InterPro" id="IPR036736">
    <property type="entry name" value="ACP-like_sf"/>
</dbReference>
<dbReference type="Gene3D" id="1.10.1200.10">
    <property type="entry name" value="ACP-like"/>
    <property type="match status" value="1"/>
</dbReference>
<evidence type="ECO:0000313" key="2">
    <source>
        <dbReference type="Proteomes" id="UP000071561"/>
    </source>
</evidence>
<dbReference type="KEGG" id="pcm:AY601_3204"/>
<dbReference type="RefSeq" id="WP_157287956.1">
    <property type="nucleotide sequence ID" value="NZ_CP014504.1"/>
</dbReference>
<name>A0A127VFG1_9SPHI</name>
<sequence length="109" mass="12321">MDKDILYIFLIKQAGVTIEELSDEALLEDDLGISGDDAFELIVAFGKEFNVDVSNFMVADYFSGEGDFILSAIINFFIGRKEKKRLELRIKHLEKAMIAGRLDEQVINS</sequence>
<dbReference type="AlphaFoldDB" id="A0A127VFG1"/>
<proteinExistence type="predicted"/>
<protein>
    <submittedName>
        <fullName evidence="1">Acyl carrier protein</fullName>
    </submittedName>
</protein>
<gene>
    <name evidence="1" type="ORF">AY601_3204</name>
</gene>
<keyword evidence="2" id="KW-1185">Reference proteome</keyword>
<dbReference type="EMBL" id="CP014504">
    <property type="protein sequence ID" value="AMQ00075.1"/>
    <property type="molecule type" value="Genomic_DNA"/>
</dbReference>
<dbReference type="InterPro" id="IPR010862">
    <property type="entry name" value="DUF1493"/>
</dbReference>
<dbReference type="Proteomes" id="UP000071561">
    <property type="component" value="Chromosome"/>
</dbReference>
<dbReference type="PATRIC" id="fig|188932.3.peg.3339"/>
<accession>A0A127VFG1</accession>
<dbReference type="OrthoDB" id="1367059at2"/>